<dbReference type="EMBL" id="AY029325">
    <property type="protein sequence ID" value="AAK32966.1"/>
    <property type="molecule type" value="Genomic_DNA"/>
</dbReference>
<keyword evidence="6" id="KW-0963">Cytoplasm</keyword>
<dbReference type="InterPro" id="IPR051206">
    <property type="entry name" value="NAMLAA_amidase_2"/>
</dbReference>
<dbReference type="GO" id="GO:0009254">
    <property type="term" value="P:peptidoglycan turnover"/>
    <property type="evidence" value="ECO:0007669"/>
    <property type="project" value="TreeGrafter"/>
</dbReference>
<dbReference type="InterPro" id="IPR036505">
    <property type="entry name" value="Amidase/PGRP_sf"/>
</dbReference>
<evidence type="ECO:0000256" key="7">
    <source>
        <dbReference type="ARBA" id="ARBA00022723"/>
    </source>
</evidence>
<evidence type="ECO:0000256" key="1">
    <source>
        <dbReference type="ARBA" id="ARBA00001561"/>
    </source>
</evidence>
<protein>
    <recommendedName>
        <fullName evidence="11">1,6-anhydro-N-acetylmuramyl-L-alanine amidase AmpD</fullName>
        <ecNumber evidence="5">3.5.1.28</ecNumber>
    </recommendedName>
    <alternativeName>
        <fullName evidence="12">N-acetylmuramoyl-L-alanine amidase</fullName>
    </alternativeName>
</protein>
<evidence type="ECO:0000256" key="12">
    <source>
        <dbReference type="ARBA" id="ARBA00042615"/>
    </source>
</evidence>
<dbReference type="SMART" id="SM00644">
    <property type="entry name" value="Ami_2"/>
    <property type="match status" value="1"/>
</dbReference>
<accession>Q9AEP3</accession>
<keyword evidence="10" id="KW-0961">Cell wall biogenesis/degradation</keyword>
<dbReference type="AlphaFoldDB" id="Q9AEP3"/>
<comment type="catalytic activity">
    <reaction evidence="1">
        <text>Hydrolyzes the link between N-acetylmuramoyl residues and L-amino acid residues in certain cell-wall glycopeptides.</text>
        <dbReference type="EC" id="3.5.1.28"/>
    </reaction>
</comment>
<dbReference type="GO" id="GO:0005737">
    <property type="term" value="C:cytoplasm"/>
    <property type="evidence" value="ECO:0007669"/>
    <property type="project" value="UniProtKB-SubCell"/>
</dbReference>
<name>Q9AEP3_ENTCL</name>
<dbReference type="GO" id="GO:0008745">
    <property type="term" value="F:N-acetylmuramoyl-L-alanine amidase activity"/>
    <property type="evidence" value="ECO:0007669"/>
    <property type="project" value="UniProtKB-EC"/>
</dbReference>
<dbReference type="GO" id="GO:0071555">
    <property type="term" value="P:cell wall organization"/>
    <property type="evidence" value="ECO:0007669"/>
    <property type="project" value="UniProtKB-KW"/>
</dbReference>
<comment type="similarity">
    <text evidence="4">Belongs to the N-acetylmuramoyl-L-alanine amidase 2 family.</text>
</comment>
<evidence type="ECO:0000256" key="6">
    <source>
        <dbReference type="ARBA" id="ARBA00022490"/>
    </source>
</evidence>
<dbReference type="GO" id="GO:0046872">
    <property type="term" value="F:metal ion binding"/>
    <property type="evidence" value="ECO:0007669"/>
    <property type="project" value="UniProtKB-KW"/>
</dbReference>
<keyword evidence="7" id="KW-0479">Metal-binding</keyword>
<dbReference type="EC" id="3.5.1.28" evidence="5"/>
<comment type="cofactor">
    <cofactor evidence="2">
        <name>Zn(2+)</name>
        <dbReference type="ChEBI" id="CHEBI:29105"/>
    </cofactor>
</comment>
<evidence type="ECO:0000256" key="3">
    <source>
        <dbReference type="ARBA" id="ARBA00004496"/>
    </source>
</evidence>
<dbReference type="Gene3D" id="3.40.80.10">
    <property type="entry name" value="Peptidoglycan recognition protein-like"/>
    <property type="match status" value="1"/>
</dbReference>
<comment type="subcellular location">
    <subcellularLocation>
        <location evidence="3">Cytoplasm</location>
    </subcellularLocation>
</comment>
<gene>
    <name evidence="14" type="primary">ampD</name>
</gene>
<dbReference type="SUPFAM" id="SSF55846">
    <property type="entry name" value="N-acetylmuramoyl-L-alanine amidase-like"/>
    <property type="match status" value="1"/>
</dbReference>
<sequence length="187" mass="21013">MLLEDGWLVDARRVPSPHHDGRPEDEKPTLLVVHNISLQPGEFGGPWIDALFTGTIDPDAHPFFAEIAHLRVSAHCLIRRDGEVVQYVPFDKRAWHAGVSMYQGRERCNDFSIGIELEGTDTTPYTDAQYQRLVDVTQTLIGLYPEIAENMTGHCDIAPARKTDPGPAFDWPRFRAMLTASSDKEIT</sequence>
<dbReference type="Pfam" id="PF01510">
    <property type="entry name" value="Amidase_2"/>
    <property type="match status" value="1"/>
</dbReference>
<dbReference type="NCBIfam" id="NF008758">
    <property type="entry name" value="PRK11789.1"/>
    <property type="match status" value="1"/>
</dbReference>
<keyword evidence="9" id="KW-0862">Zinc</keyword>
<keyword evidence="8" id="KW-0378">Hydrolase</keyword>
<dbReference type="CDD" id="cd06583">
    <property type="entry name" value="PGRP"/>
    <property type="match status" value="1"/>
</dbReference>
<dbReference type="InterPro" id="IPR002502">
    <property type="entry name" value="Amidase_domain"/>
</dbReference>
<organism evidence="14">
    <name type="scientific">Enterobacter cloacae</name>
    <dbReference type="NCBI Taxonomy" id="550"/>
    <lineage>
        <taxon>Bacteria</taxon>
        <taxon>Pseudomonadati</taxon>
        <taxon>Pseudomonadota</taxon>
        <taxon>Gammaproteobacteria</taxon>
        <taxon>Enterobacterales</taxon>
        <taxon>Enterobacteriaceae</taxon>
        <taxon>Enterobacter</taxon>
        <taxon>Enterobacter cloacae complex</taxon>
    </lineage>
</organism>
<evidence type="ECO:0000256" key="9">
    <source>
        <dbReference type="ARBA" id="ARBA00022833"/>
    </source>
</evidence>
<proteinExistence type="inferred from homology"/>
<evidence type="ECO:0000256" key="8">
    <source>
        <dbReference type="ARBA" id="ARBA00022801"/>
    </source>
</evidence>
<evidence type="ECO:0000256" key="5">
    <source>
        <dbReference type="ARBA" id="ARBA00011901"/>
    </source>
</evidence>
<feature type="domain" description="N-acetylmuramoyl-L-alanine amidase" evidence="13">
    <location>
        <begin position="16"/>
        <end position="166"/>
    </location>
</feature>
<dbReference type="PANTHER" id="PTHR30417:SF4">
    <property type="entry name" value="1,6-ANHYDRO-N-ACETYLMURAMYL-L-ALANINE AMIDASE AMPD"/>
    <property type="match status" value="1"/>
</dbReference>
<evidence type="ECO:0000313" key="14">
    <source>
        <dbReference type="EMBL" id="AAK32966.1"/>
    </source>
</evidence>
<dbReference type="PANTHER" id="PTHR30417">
    <property type="entry name" value="N-ACETYLMURAMOYL-L-ALANINE AMIDASE AMID"/>
    <property type="match status" value="1"/>
</dbReference>
<evidence type="ECO:0000256" key="10">
    <source>
        <dbReference type="ARBA" id="ARBA00023316"/>
    </source>
</evidence>
<evidence type="ECO:0000256" key="2">
    <source>
        <dbReference type="ARBA" id="ARBA00001947"/>
    </source>
</evidence>
<reference evidence="14" key="1">
    <citation type="submission" date="2001-04" db="EMBL/GenBank/DDBJ databases">
        <title>Sequencing and analysis of ampD alleles of E. cloacae that have derepressed expression of AmpC beta-lactamase.</title>
        <authorList>
            <person name="Wu W."/>
            <person name="Chen M."/>
            <person name="Wang H."/>
        </authorList>
    </citation>
    <scope>NUCLEOTIDE SEQUENCE</scope>
    <source>
        <strain evidence="14">Ecl1</strain>
    </source>
</reference>
<evidence type="ECO:0000256" key="4">
    <source>
        <dbReference type="ARBA" id="ARBA00007553"/>
    </source>
</evidence>
<dbReference type="GO" id="GO:0009253">
    <property type="term" value="P:peptidoglycan catabolic process"/>
    <property type="evidence" value="ECO:0007669"/>
    <property type="project" value="InterPro"/>
</dbReference>
<dbReference type="FunFam" id="3.40.80.10:FF:000002">
    <property type="entry name" value="1,6-anhydro-N-acetylmuramyl-L-alanine amidase"/>
    <property type="match status" value="1"/>
</dbReference>
<evidence type="ECO:0000259" key="13">
    <source>
        <dbReference type="SMART" id="SM00644"/>
    </source>
</evidence>
<evidence type="ECO:0000256" key="11">
    <source>
        <dbReference type="ARBA" id="ARBA00039257"/>
    </source>
</evidence>